<dbReference type="InterPro" id="IPR001309">
    <property type="entry name" value="Pept_C14_p20"/>
</dbReference>
<gene>
    <name evidence="6" type="primary">105315966</name>
</gene>
<accession>A0A1X7SPV7</accession>
<dbReference type="Proteomes" id="UP000007879">
    <property type="component" value="Unassembled WGS sequence"/>
</dbReference>
<dbReference type="PROSITE" id="PS50207">
    <property type="entry name" value="CASPASE_P10"/>
    <property type="match status" value="1"/>
</dbReference>
<dbReference type="AlphaFoldDB" id="A0A1X7SPV7"/>
<dbReference type="EnsemblMetazoa" id="Aqu2.1.04146_001">
    <property type="protein sequence ID" value="Aqu2.1.04146_001"/>
    <property type="gene ID" value="Aqu2.1.04146"/>
</dbReference>
<dbReference type="KEGG" id="aqu:105315966"/>
<dbReference type="Gene3D" id="3.40.50.1460">
    <property type="match status" value="1"/>
</dbReference>
<keyword evidence="7" id="KW-1185">Reference proteome</keyword>
<dbReference type="InterPro" id="IPR052039">
    <property type="entry name" value="Caspase-related_regulators"/>
</dbReference>
<dbReference type="SMART" id="SM00115">
    <property type="entry name" value="CASc"/>
    <property type="match status" value="1"/>
</dbReference>
<evidence type="ECO:0000256" key="3">
    <source>
        <dbReference type="SAM" id="MobiDB-lite"/>
    </source>
</evidence>
<dbReference type="SUPFAM" id="SSF52129">
    <property type="entry name" value="Caspase-like"/>
    <property type="match status" value="1"/>
</dbReference>
<evidence type="ECO:0000313" key="6">
    <source>
        <dbReference type="EnsemblMetazoa" id="Aqu2.1.04146_001"/>
    </source>
</evidence>
<evidence type="ECO:0000259" key="5">
    <source>
        <dbReference type="PROSITE" id="PS50208"/>
    </source>
</evidence>
<dbReference type="EnsemblMetazoa" id="XM_011410748.2">
    <property type="protein sequence ID" value="XP_011409050.1"/>
    <property type="gene ID" value="LOC105315966"/>
</dbReference>
<dbReference type="OrthoDB" id="6114029at2759"/>
<dbReference type="eggNOG" id="KOG3573">
    <property type="taxonomic scope" value="Eukaryota"/>
</dbReference>
<dbReference type="GO" id="GO:0006508">
    <property type="term" value="P:proteolysis"/>
    <property type="evidence" value="ECO:0007669"/>
    <property type="project" value="InterPro"/>
</dbReference>
<feature type="domain" description="Caspase family p20" evidence="5">
    <location>
        <begin position="147"/>
        <end position="269"/>
    </location>
</feature>
<evidence type="ECO:0000259" key="4">
    <source>
        <dbReference type="PROSITE" id="PS50207"/>
    </source>
</evidence>
<dbReference type="PANTHER" id="PTHR22576:SF41">
    <property type="entry name" value="CASPASE 14, APOPTOSIS-RELATED CYSTEINE PEPTIDASE"/>
    <property type="match status" value="1"/>
</dbReference>
<evidence type="ECO:0000313" key="7">
    <source>
        <dbReference type="Proteomes" id="UP000007879"/>
    </source>
</evidence>
<evidence type="ECO:0000256" key="1">
    <source>
        <dbReference type="ARBA" id="ARBA00010134"/>
    </source>
</evidence>
<organism evidence="6">
    <name type="scientific">Amphimedon queenslandica</name>
    <name type="common">Sponge</name>
    <dbReference type="NCBI Taxonomy" id="400682"/>
    <lineage>
        <taxon>Eukaryota</taxon>
        <taxon>Metazoa</taxon>
        <taxon>Porifera</taxon>
        <taxon>Demospongiae</taxon>
        <taxon>Heteroscleromorpha</taxon>
        <taxon>Haplosclerida</taxon>
        <taxon>Niphatidae</taxon>
        <taxon>Amphimedon</taxon>
    </lineage>
</organism>
<dbReference type="PANTHER" id="PTHR22576">
    <property type="entry name" value="MUCOSA ASSOCIATED LYMPHOID TISSUE LYMPHOMA TRANSLOCATION PROTEIN 1/PARACASPASE"/>
    <property type="match status" value="1"/>
</dbReference>
<name>A0A1X7SPV7_AMPQE</name>
<evidence type="ECO:0008006" key="8">
    <source>
        <dbReference type="Google" id="ProtNLM"/>
    </source>
</evidence>
<dbReference type="InterPro" id="IPR033139">
    <property type="entry name" value="Caspase_cys_AS"/>
</dbReference>
<dbReference type="InterPro" id="IPR015917">
    <property type="entry name" value="Pept_C14A"/>
</dbReference>
<dbReference type="PRINTS" id="PR00376">
    <property type="entry name" value="IL1BCENZYME"/>
</dbReference>
<dbReference type="InterPro" id="IPR011600">
    <property type="entry name" value="Pept_C14_caspase"/>
</dbReference>
<dbReference type="InParanoid" id="A0A1X7SPV7"/>
<comment type="similarity">
    <text evidence="1 2">Belongs to the peptidase C14A family.</text>
</comment>
<dbReference type="PROSITE" id="PS01122">
    <property type="entry name" value="CASPASE_CYS"/>
    <property type="match status" value="1"/>
</dbReference>
<reference evidence="7" key="1">
    <citation type="journal article" date="2010" name="Nature">
        <title>The Amphimedon queenslandica genome and the evolution of animal complexity.</title>
        <authorList>
            <person name="Srivastava M."/>
            <person name="Simakov O."/>
            <person name="Chapman J."/>
            <person name="Fahey B."/>
            <person name="Gauthier M.E."/>
            <person name="Mitros T."/>
            <person name="Richards G.S."/>
            <person name="Conaco C."/>
            <person name="Dacre M."/>
            <person name="Hellsten U."/>
            <person name="Larroux C."/>
            <person name="Putnam N.H."/>
            <person name="Stanke M."/>
            <person name="Adamska M."/>
            <person name="Darling A."/>
            <person name="Degnan S.M."/>
            <person name="Oakley T.H."/>
            <person name="Plachetzki D.C."/>
            <person name="Zhai Y."/>
            <person name="Adamski M."/>
            <person name="Calcino A."/>
            <person name="Cummins S.F."/>
            <person name="Goodstein D.M."/>
            <person name="Harris C."/>
            <person name="Jackson D.J."/>
            <person name="Leys S.P."/>
            <person name="Shu S."/>
            <person name="Woodcroft B.J."/>
            <person name="Vervoort M."/>
            <person name="Kosik K.S."/>
            <person name="Manning G."/>
            <person name="Degnan B.M."/>
            <person name="Rokhsar D.S."/>
        </authorList>
    </citation>
    <scope>NUCLEOTIDE SEQUENCE [LARGE SCALE GENOMIC DNA]</scope>
</reference>
<dbReference type="STRING" id="400682.A0A1X7SPV7"/>
<proteinExistence type="inferred from homology"/>
<reference evidence="6" key="2">
    <citation type="submission" date="2017-05" db="UniProtKB">
        <authorList>
            <consortium name="EnsemblMetazoa"/>
        </authorList>
    </citation>
    <scope>IDENTIFICATION</scope>
</reference>
<dbReference type="PROSITE" id="PS50208">
    <property type="entry name" value="CASPASE_P20"/>
    <property type="match status" value="1"/>
</dbReference>
<dbReference type="InterPro" id="IPR029030">
    <property type="entry name" value="Caspase-like_dom_sf"/>
</dbReference>
<dbReference type="GO" id="GO:0004197">
    <property type="term" value="F:cysteine-type endopeptidase activity"/>
    <property type="evidence" value="ECO:0007669"/>
    <property type="project" value="InterPro"/>
</dbReference>
<dbReference type="Pfam" id="PF00656">
    <property type="entry name" value="Peptidase_C14"/>
    <property type="match status" value="1"/>
</dbReference>
<sequence>MVTGSECLTLTTLELAQLNDRLSGQTLRERVEAFVLRLAELLGDLPEKIDEFLSIIKEIDTLIAEKAANNISQSYANYKQVAKTNDSDNGQSTRTKVAPSTPDIATKSSGHQDCESEEPLTSDWPWAKKKKSDEDIVYHYTTNPGRNRGIVLIINNVKFSDKDTPNRDSSKKDEEKLKKAFDKCRYEVITKRNLEADTMKEAIEEVVEKDVTRDHDSFICCILSHGNPAGIEGVDGKTVTVTELANIVNCDWLHGKPKIFVFQACRGTGMPERMVADLSIPSGSREEEEVMVPDGRSIALPPEADFLFAFSTVENNKALRGVYSGSHYITALSNAIIDYGSKLSIDRILLVVNHKVAGEPKTVEIVKDGKTETCIYHQMPEIRSTLRGYFYFQNN</sequence>
<evidence type="ECO:0000256" key="2">
    <source>
        <dbReference type="RuleBase" id="RU003971"/>
    </source>
</evidence>
<dbReference type="InterPro" id="IPR002138">
    <property type="entry name" value="Pept_C14_p10"/>
</dbReference>
<feature type="region of interest" description="Disordered" evidence="3">
    <location>
        <begin position="83"/>
        <end position="122"/>
    </location>
</feature>
<feature type="compositionally biased region" description="Polar residues" evidence="3">
    <location>
        <begin position="83"/>
        <end position="95"/>
    </location>
</feature>
<protein>
    <recommendedName>
        <fullName evidence="8">Caspase family p20 domain-containing protein</fullName>
    </recommendedName>
</protein>
<feature type="domain" description="Caspase family p10" evidence="4">
    <location>
        <begin position="300"/>
        <end position="394"/>
    </location>
</feature>